<feature type="domain" description="F-box" evidence="1">
    <location>
        <begin position="2"/>
        <end position="38"/>
    </location>
</feature>
<name>A0A0G4PXZ8_PENC3</name>
<proteinExistence type="predicted"/>
<evidence type="ECO:0000313" key="3">
    <source>
        <dbReference type="Proteomes" id="UP000053732"/>
    </source>
</evidence>
<dbReference type="EMBL" id="HG793252">
    <property type="protein sequence ID" value="CRL31333.1"/>
    <property type="molecule type" value="Genomic_DNA"/>
</dbReference>
<dbReference type="InterPro" id="IPR001810">
    <property type="entry name" value="F-box_dom"/>
</dbReference>
<dbReference type="SUPFAM" id="SSF81383">
    <property type="entry name" value="F-box domain"/>
    <property type="match status" value="1"/>
</dbReference>
<dbReference type="AlphaFoldDB" id="A0A0G4PXZ8"/>
<sequence length="350" mass="39920">MGRKLESLPTEILRVVVSHLFIQDMKHLASASKRLRDVCLPYLFHNVVFSFSDSGLDGLRLLMQSDVRQYVVSFTYLIPELLRPETMDFEFFRCNILPPGNYAMWLKTDRSEPAELYVPYVLVYDTFSAICKEQQKIVENQEDAIALSAVFRLLPRLTELGLRFCQTLVQEHWVGCFMDQTVERYTYGHHLCIISNALKIGRDAGVFIPTVHLSGLELPYYCSLNTPKAHTLSIHLFGLLSCARNLRLSGSGSPMKSLSHTTLHLQQFDLCCLTVLQATLNEFLQNNMNSIESFAFHHVTLIGLGFTEEDSALISPEMCRSSLRMDWSIMYWTTSPCLVCGHDGWRVSKS</sequence>
<dbReference type="PROSITE" id="PS50181">
    <property type="entry name" value="FBOX"/>
    <property type="match status" value="1"/>
</dbReference>
<reference evidence="2 3" key="1">
    <citation type="journal article" date="2014" name="Nat. Commun.">
        <title>Multiple recent horizontal transfers of a large genomic region in cheese making fungi.</title>
        <authorList>
            <person name="Cheeseman K."/>
            <person name="Ropars J."/>
            <person name="Renault P."/>
            <person name="Dupont J."/>
            <person name="Gouzy J."/>
            <person name="Branca A."/>
            <person name="Abraham A.L."/>
            <person name="Ceppi M."/>
            <person name="Conseiller E."/>
            <person name="Debuchy R."/>
            <person name="Malagnac F."/>
            <person name="Goarin A."/>
            <person name="Silar P."/>
            <person name="Lacoste S."/>
            <person name="Sallet E."/>
            <person name="Bensimon A."/>
            <person name="Giraud T."/>
            <person name="Brygoo Y."/>
        </authorList>
    </citation>
    <scope>NUCLEOTIDE SEQUENCE [LARGE SCALE GENOMIC DNA]</scope>
    <source>
        <strain evidence="3">FM 013</strain>
    </source>
</reference>
<accession>A0A0G4PXZ8</accession>
<organism evidence="2 3">
    <name type="scientific">Penicillium camemberti (strain FM 013)</name>
    <dbReference type="NCBI Taxonomy" id="1429867"/>
    <lineage>
        <taxon>Eukaryota</taxon>
        <taxon>Fungi</taxon>
        <taxon>Dikarya</taxon>
        <taxon>Ascomycota</taxon>
        <taxon>Pezizomycotina</taxon>
        <taxon>Eurotiomycetes</taxon>
        <taxon>Eurotiomycetidae</taxon>
        <taxon>Eurotiales</taxon>
        <taxon>Aspergillaceae</taxon>
        <taxon>Penicillium</taxon>
    </lineage>
</organism>
<evidence type="ECO:0000259" key="1">
    <source>
        <dbReference type="PROSITE" id="PS50181"/>
    </source>
</evidence>
<dbReference type="CDD" id="cd09917">
    <property type="entry name" value="F-box_SF"/>
    <property type="match status" value="1"/>
</dbReference>
<dbReference type="STRING" id="1429867.A0A0G4PXZ8"/>
<gene>
    <name evidence="2" type="ORF">PCAMFM013_S121g000001</name>
</gene>
<keyword evidence="3" id="KW-1185">Reference proteome</keyword>
<evidence type="ECO:0000313" key="2">
    <source>
        <dbReference type="EMBL" id="CRL31333.1"/>
    </source>
</evidence>
<dbReference type="Proteomes" id="UP000053732">
    <property type="component" value="Unassembled WGS sequence"/>
</dbReference>
<protein>
    <submittedName>
        <fullName evidence="2">Cyclin-like F-box</fullName>
    </submittedName>
</protein>
<dbReference type="InterPro" id="IPR036047">
    <property type="entry name" value="F-box-like_dom_sf"/>
</dbReference>